<dbReference type="AlphaFoldDB" id="A0A8K0SDY1"/>
<reference evidence="2" key="1">
    <citation type="journal article" date="2021" name="Nat. Commun.">
        <title>Genetic determinants of endophytism in the Arabidopsis root mycobiome.</title>
        <authorList>
            <person name="Mesny F."/>
            <person name="Miyauchi S."/>
            <person name="Thiergart T."/>
            <person name="Pickel B."/>
            <person name="Atanasova L."/>
            <person name="Karlsson M."/>
            <person name="Huettel B."/>
            <person name="Barry K.W."/>
            <person name="Haridas S."/>
            <person name="Chen C."/>
            <person name="Bauer D."/>
            <person name="Andreopoulos W."/>
            <person name="Pangilinan J."/>
            <person name="LaButti K."/>
            <person name="Riley R."/>
            <person name="Lipzen A."/>
            <person name="Clum A."/>
            <person name="Drula E."/>
            <person name="Henrissat B."/>
            <person name="Kohler A."/>
            <person name="Grigoriev I.V."/>
            <person name="Martin F.M."/>
            <person name="Hacquard S."/>
        </authorList>
    </citation>
    <scope>NUCLEOTIDE SEQUENCE</scope>
    <source>
        <strain evidence="2">MPI-CAGE-CH-0235</strain>
    </source>
</reference>
<accession>A0A8K0SDY1</accession>
<dbReference type="Proteomes" id="UP000813444">
    <property type="component" value="Unassembled WGS sequence"/>
</dbReference>
<proteinExistence type="predicted"/>
<dbReference type="OrthoDB" id="4704201at2759"/>
<keyword evidence="1" id="KW-0732">Signal</keyword>
<evidence type="ECO:0000313" key="3">
    <source>
        <dbReference type="Proteomes" id="UP000813444"/>
    </source>
</evidence>
<feature type="signal peptide" evidence="1">
    <location>
        <begin position="1"/>
        <end position="17"/>
    </location>
</feature>
<keyword evidence="3" id="KW-1185">Reference proteome</keyword>
<dbReference type="PROSITE" id="PS51257">
    <property type="entry name" value="PROKAR_LIPOPROTEIN"/>
    <property type="match status" value="1"/>
</dbReference>
<gene>
    <name evidence="2" type="ORF">B0I35DRAFT_495844</name>
</gene>
<protein>
    <submittedName>
        <fullName evidence="2">Uncharacterized protein</fullName>
    </submittedName>
</protein>
<dbReference type="EMBL" id="JAGPNK010000027">
    <property type="protein sequence ID" value="KAH7303934.1"/>
    <property type="molecule type" value="Genomic_DNA"/>
</dbReference>
<evidence type="ECO:0000256" key="1">
    <source>
        <dbReference type="SAM" id="SignalP"/>
    </source>
</evidence>
<organism evidence="2 3">
    <name type="scientific">Stachybotrys elegans</name>
    <dbReference type="NCBI Taxonomy" id="80388"/>
    <lineage>
        <taxon>Eukaryota</taxon>
        <taxon>Fungi</taxon>
        <taxon>Dikarya</taxon>
        <taxon>Ascomycota</taxon>
        <taxon>Pezizomycotina</taxon>
        <taxon>Sordariomycetes</taxon>
        <taxon>Hypocreomycetidae</taxon>
        <taxon>Hypocreales</taxon>
        <taxon>Stachybotryaceae</taxon>
        <taxon>Stachybotrys</taxon>
    </lineage>
</organism>
<name>A0A8K0SDY1_9HYPO</name>
<comment type="caution">
    <text evidence="2">The sequence shown here is derived from an EMBL/GenBank/DDBJ whole genome shotgun (WGS) entry which is preliminary data.</text>
</comment>
<sequence length="291" mass="32186">MRAHILLVASLASIACAMPGEQLELEEGTISQGGMYPPLSEEALERCAKATNCEVYHTERGDILRFKRGYEPGTAEFNATFADELALSASVKDSGLPYNLTALEAASPDVSKRQINWGTEFSSGKWRTDFGALNPWDAFVKIWDMCQERSCYTGRYQVGTSFLHGMSWDNGNLDLYANGEYPGWDARNKFAELIMAACQKNQNWWQAQGCLPPRIGVCTEARWVCNAPNYYSASRWGPNGEFGGFMNIVVENNNNGGYDSCAGVVDQLNSLVGAINGWGGYFFGSLKMFCR</sequence>
<feature type="chain" id="PRO_5035456899" evidence="1">
    <location>
        <begin position="18"/>
        <end position="291"/>
    </location>
</feature>
<evidence type="ECO:0000313" key="2">
    <source>
        <dbReference type="EMBL" id="KAH7303934.1"/>
    </source>
</evidence>